<dbReference type="InterPro" id="IPR007197">
    <property type="entry name" value="rSAM"/>
</dbReference>
<evidence type="ECO:0000256" key="8">
    <source>
        <dbReference type="ARBA" id="ARBA00022723"/>
    </source>
</evidence>
<evidence type="ECO:0000256" key="14">
    <source>
        <dbReference type="PIRSR" id="PIRSR001619-1"/>
    </source>
</evidence>
<keyword evidence="7 13" id="KW-0001">2Fe-2S</keyword>
<dbReference type="FunCoup" id="A0A6M4H466">
    <property type="interactions" value="395"/>
</dbReference>
<dbReference type="InParanoid" id="A0A6M4H466"/>
<dbReference type="Gene3D" id="3.20.20.70">
    <property type="entry name" value="Aldolase class I"/>
    <property type="match status" value="1"/>
</dbReference>
<proteinExistence type="inferred from homology"/>
<dbReference type="EC" id="2.8.1.6" evidence="3 13"/>
<feature type="binding site" evidence="13 14">
    <location>
        <position position="272"/>
    </location>
    <ligand>
        <name>[2Fe-2S] cluster</name>
        <dbReference type="ChEBI" id="CHEBI:190135"/>
    </ligand>
</feature>
<evidence type="ECO:0000256" key="13">
    <source>
        <dbReference type="HAMAP-Rule" id="MF_01694"/>
    </source>
</evidence>
<name>A0A6M4H466_9PROT</name>
<dbReference type="PROSITE" id="PS51918">
    <property type="entry name" value="RADICAL_SAM"/>
    <property type="match status" value="1"/>
</dbReference>
<evidence type="ECO:0000256" key="7">
    <source>
        <dbReference type="ARBA" id="ARBA00022714"/>
    </source>
</evidence>
<dbReference type="GO" id="GO:0051539">
    <property type="term" value="F:4 iron, 4 sulfur cluster binding"/>
    <property type="evidence" value="ECO:0007669"/>
    <property type="project" value="UniProtKB-KW"/>
</dbReference>
<dbReference type="FunFam" id="3.20.20.70:FF:000011">
    <property type="entry name" value="Biotin synthase"/>
    <property type="match status" value="1"/>
</dbReference>
<dbReference type="InterPro" id="IPR024177">
    <property type="entry name" value="Biotin_synthase"/>
</dbReference>
<evidence type="ECO:0000256" key="3">
    <source>
        <dbReference type="ARBA" id="ARBA00012236"/>
    </source>
</evidence>
<dbReference type="InterPro" id="IPR058240">
    <property type="entry name" value="rSAM_sf"/>
</dbReference>
<comment type="cofactor">
    <cofactor evidence="13 14">
        <name>[4Fe-4S] cluster</name>
        <dbReference type="ChEBI" id="CHEBI:49883"/>
    </cofactor>
    <text evidence="13 14">Binds 1 [4Fe-4S] cluster. The cluster is coordinated with 3 cysteines and an exchangeable S-adenosyl-L-methionine.</text>
</comment>
<dbReference type="SFLD" id="SFLDG01278">
    <property type="entry name" value="biotin_synthase_like"/>
    <property type="match status" value="1"/>
</dbReference>
<keyword evidence="4 13" id="KW-0004">4Fe-4S</keyword>
<dbReference type="AlphaFoldDB" id="A0A6M4H466"/>
<evidence type="ECO:0000256" key="4">
    <source>
        <dbReference type="ARBA" id="ARBA00022485"/>
    </source>
</evidence>
<keyword evidence="11 13" id="KW-0411">Iron-sulfur</keyword>
<evidence type="ECO:0000256" key="5">
    <source>
        <dbReference type="ARBA" id="ARBA00022679"/>
    </source>
</evidence>
<keyword evidence="17" id="KW-1185">Reference proteome</keyword>
<sequence>MDTIVKFPATARPDPRFEALREEALALFDLPFNDLLFRAHTVHRENFDPNRVQRSTLLSIKTGGCPEDCGYCPQAARYHTGVEGQDLLALDEVITAAKAAKEHGATRFCMGAAWRGPKARDLEPVLAMVREVKALGLEACCTLGMLKDGQAEQLRDAGLDYYNHNLDTSPEYYGEIVTTRDYEDRLDTLERVRAAGLNVCCGGIVGLGESRRERAGLLAQLASLDPQPESVPINHLVPVEGTPLAKTEPLSWMEFVRTIAVARVLLPRSMVRLSAGRESLDDAAQALCFFAGANSIFYGEKLLTTGNPEVARDDALLAALGLAAG</sequence>
<dbReference type="InterPro" id="IPR010722">
    <property type="entry name" value="BATS_dom"/>
</dbReference>
<dbReference type="SFLD" id="SFLDF00272">
    <property type="entry name" value="biotin_synthase"/>
    <property type="match status" value="1"/>
</dbReference>
<dbReference type="GO" id="GO:0005506">
    <property type="term" value="F:iron ion binding"/>
    <property type="evidence" value="ECO:0007669"/>
    <property type="project" value="UniProtKB-UniRule"/>
</dbReference>
<keyword evidence="8 13" id="KW-0479">Metal-binding</keyword>
<dbReference type="HAMAP" id="MF_01694">
    <property type="entry name" value="BioB"/>
    <property type="match status" value="1"/>
</dbReference>
<dbReference type="GO" id="GO:0051537">
    <property type="term" value="F:2 iron, 2 sulfur cluster binding"/>
    <property type="evidence" value="ECO:0007669"/>
    <property type="project" value="UniProtKB-KW"/>
</dbReference>
<dbReference type="PIRSF" id="PIRSF001619">
    <property type="entry name" value="Biotin_synth"/>
    <property type="match status" value="1"/>
</dbReference>
<comment type="cofactor">
    <cofactor evidence="13">
        <name>[2Fe-2S] cluster</name>
        <dbReference type="ChEBI" id="CHEBI:190135"/>
    </cofactor>
    <text evidence="13">Binds 1 [2Fe-2S] cluster. The cluster is coordinated with 3 cysteines and 1 arginine.</text>
</comment>
<comment type="subunit">
    <text evidence="13">Homodimer.</text>
</comment>
<evidence type="ECO:0000313" key="17">
    <source>
        <dbReference type="Proteomes" id="UP000503096"/>
    </source>
</evidence>
<reference evidence="16 17" key="1">
    <citation type="submission" date="2020-04" db="EMBL/GenBank/DDBJ databases">
        <title>Usitatibacter rugosus gen. nov., sp. nov. and Usitatibacter palustris sp. nov., novel members of Usitatibacteraceae fam. nov. within the order Nitrosomonadales isolated from soil.</title>
        <authorList>
            <person name="Huber K.J."/>
            <person name="Neumann-Schaal M."/>
            <person name="Geppert A."/>
            <person name="Luckner M."/>
            <person name="Wanner G."/>
            <person name="Overmann J."/>
        </authorList>
    </citation>
    <scope>NUCLEOTIDE SEQUENCE [LARGE SCALE GENOMIC DNA]</scope>
    <source>
        <strain evidence="16 17">Swamp67</strain>
    </source>
</reference>
<keyword evidence="9 13" id="KW-0093">Biotin biosynthesis</keyword>
<feature type="binding site" evidence="13 14">
    <location>
        <position position="200"/>
    </location>
    <ligand>
        <name>[2Fe-2S] cluster</name>
        <dbReference type="ChEBI" id="CHEBI:190135"/>
    </ligand>
</feature>
<protein>
    <recommendedName>
        <fullName evidence="3 13">Biotin synthase</fullName>
        <ecNumber evidence="3 13">2.8.1.6</ecNumber>
    </recommendedName>
</protein>
<evidence type="ECO:0000256" key="9">
    <source>
        <dbReference type="ARBA" id="ARBA00022756"/>
    </source>
</evidence>
<organism evidence="16 17">
    <name type="scientific">Usitatibacter palustris</name>
    <dbReference type="NCBI Taxonomy" id="2732487"/>
    <lineage>
        <taxon>Bacteria</taxon>
        <taxon>Pseudomonadati</taxon>
        <taxon>Pseudomonadota</taxon>
        <taxon>Betaproteobacteria</taxon>
        <taxon>Nitrosomonadales</taxon>
        <taxon>Usitatibacteraceae</taxon>
        <taxon>Usitatibacter</taxon>
    </lineage>
</organism>
<dbReference type="SMART" id="SM00876">
    <property type="entry name" value="BATS"/>
    <property type="match status" value="1"/>
</dbReference>
<dbReference type="SFLD" id="SFLDS00029">
    <property type="entry name" value="Radical_SAM"/>
    <property type="match status" value="1"/>
</dbReference>
<dbReference type="InterPro" id="IPR002684">
    <property type="entry name" value="Biotin_synth/BioAB"/>
</dbReference>
<evidence type="ECO:0000256" key="1">
    <source>
        <dbReference type="ARBA" id="ARBA00004942"/>
    </source>
</evidence>
<keyword evidence="6 13" id="KW-0949">S-adenosyl-L-methionine</keyword>
<evidence type="ECO:0000256" key="10">
    <source>
        <dbReference type="ARBA" id="ARBA00023004"/>
    </source>
</evidence>
<dbReference type="EMBL" id="CP053073">
    <property type="protein sequence ID" value="QJR13878.1"/>
    <property type="molecule type" value="Genomic_DNA"/>
</dbReference>
<dbReference type="NCBIfam" id="TIGR00433">
    <property type="entry name" value="bioB"/>
    <property type="match status" value="1"/>
</dbReference>
<feature type="domain" description="Radical SAM core" evidence="15">
    <location>
        <begin position="50"/>
        <end position="277"/>
    </location>
</feature>
<feature type="binding site" evidence="13 14">
    <location>
        <position position="109"/>
    </location>
    <ligand>
        <name>[2Fe-2S] cluster</name>
        <dbReference type="ChEBI" id="CHEBI:190135"/>
    </ligand>
</feature>
<dbReference type="GO" id="GO:0009102">
    <property type="term" value="P:biotin biosynthetic process"/>
    <property type="evidence" value="ECO:0007669"/>
    <property type="project" value="UniProtKB-UniRule"/>
</dbReference>
<dbReference type="Pfam" id="PF04055">
    <property type="entry name" value="Radical_SAM"/>
    <property type="match status" value="1"/>
</dbReference>
<dbReference type="KEGG" id="upl:DSM104440_00668"/>
<dbReference type="SFLD" id="SFLDG01060">
    <property type="entry name" value="BATS_domain_containing"/>
    <property type="match status" value="1"/>
</dbReference>
<feature type="binding site" evidence="13 14">
    <location>
        <position position="140"/>
    </location>
    <ligand>
        <name>[2Fe-2S] cluster</name>
        <dbReference type="ChEBI" id="CHEBI:190135"/>
    </ligand>
</feature>
<comment type="function">
    <text evidence="13">Catalyzes the conversion of dethiobiotin (DTB) to biotin by the insertion of a sulfur atom into dethiobiotin via a radical-based mechanism.</text>
</comment>
<feature type="binding site" evidence="13 14">
    <location>
        <position position="72"/>
    </location>
    <ligand>
        <name>[4Fe-4S] cluster</name>
        <dbReference type="ChEBI" id="CHEBI:49883"/>
        <note>4Fe-4S-S-AdoMet</note>
    </ligand>
</feature>
<keyword evidence="10 13" id="KW-0408">Iron</keyword>
<evidence type="ECO:0000256" key="6">
    <source>
        <dbReference type="ARBA" id="ARBA00022691"/>
    </source>
</evidence>
<dbReference type="PANTHER" id="PTHR22976:SF2">
    <property type="entry name" value="BIOTIN SYNTHASE, MITOCHONDRIAL"/>
    <property type="match status" value="1"/>
</dbReference>
<comment type="cofactor">
    <cofactor evidence="14">
        <name>[2Fe-2S] cluster</name>
        <dbReference type="ChEBI" id="CHEBI:190135"/>
    </cofactor>
    <text evidence="14">Binds 1 [2Fe-2S] cluster. The cluster is coordinated with 3 cysteines and 1 arginine.</text>
</comment>
<gene>
    <name evidence="13 16" type="primary">bioB</name>
    <name evidence="16" type="ORF">DSM104440_00668</name>
</gene>
<dbReference type="InterPro" id="IPR006638">
    <property type="entry name" value="Elp3/MiaA/NifB-like_rSAM"/>
</dbReference>
<dbReference type="GO" id="GO:0004076">
    <property type="term" value="F:biotin synthase activity"/>
    <property type="evidence" value="ECO:0007669"/>
    <property type="project" value="UniProtKB-UniRule"/>
</dbReference>
<feature type="binding site" evidence="13 14">
    <location>
        <position position="65"/>
    </location>
    <ligand>
        <name>[4Fe-4S] cluster</name>
        <dbReference type="ChEBI" id="CHEBI:49883"/>
        <note>4Fe-4S-S-AdoMet</note>
    </ligand>
</feature>
<dbReference type="CDD" id="cd01335">
    <property type="entry name" value="Radical_SAM"/>
    <property type="match status" value="1"/>
</dbReference>
<dbReference type="PANTHER" id="PTHR22976">
    <property type="entry name" value="BIOTIN SYNTHASE"/>
    <property type="match status" value="1"/>
</dbReference>
<dbReference type="InterPro" id="IPR013785">
    <property type="entry name" value="Aldolase_TIM"/>
</dbReference>
<comment type="pathway">
    <text evidence="1 13">Cofactor biosynthesis; biotin biosynthesis; biotin from 7,8-diaminononanoate: step 2/2.</text>
</comment>
<dbReference type="SUPFAM" id="SSF102114">
    <property type="entry name" value="Radical SAM enzymes"/>
    <property type="match status" value="1"/>
</dbReference>
<comment type="similarity">
    <text evidence="2 13">Belongs to the radical SAM superfamily. Biotin synthase family.</text>
</comment>
<accession>A0A6M4H466</accession>
<feature type="binding site" evidence="13 14">
    <location>
        <position position="69"/>
    </location>
    <ligand>
        <name>[4Fe-4S] cluster</name>
        <dbReference type="ChEBI" id="CHEBI:49883"/>
        <note>4Fe-4S-S-AdoMet</note>
    </ligand>
</feature>
<keyword evidence="5 13" id="KW-0808">Transferase</keyword>
<dbReference type="UniPathway" id="UPA00078">
    <property type="reaction ID" value="UER00162"/>
</dbReference>
<evidence type="ECO:0000256" key="11">
    <source>
        <dbReference type="ARBA" id="ARBA00023014"/>
    </source>
</evidence>
<evidence type="ECO:0000256" key="2">
    <source>
        <dbReference type="ARBA" id="ARBA00010765"/>
    </source>
</evidence>
<dbReference type="Pfam" id="PF06968">
    <property type="entry name" value="BATS"/>
    <property type="match status" value="1"/>
</dbReference>
<dbReference type="SMART" id="SM00729">
    <property type="entry name" value="Elp3"/>
    <property type="match status" value="1"/>
</dbReference>
<comment type="catalytic activity">
    <reaction evidence="12 13">
        <text>(4R,5S)-dethiobiotin + (sulfur carrier)-SH + 2 reduced [2Fe-2S]-[ferredoxin] + 2 S-adenosyl-L-methionine = (sulfur carrier)-H + biotin + 2 5'-deoxyadenosine + 2 L-methionine + 2 oxidized [2Fe-2S]-[ferredoxin]</text>
        <dbReference type="Rhea" id="RHEA:22060"/>
        <dbReference type="Rhea" id="RHEA-COMP:10000"/>
        <dbReference type="Rhea" id="RHEA-COMP:10001"/>
        <dbReference type="Rhea" id="RHEA-COMP:14737"/>
        <dbReference type="Rhea" id="RHEA-COMP:14739"/>
        <dbReference type="ChEBI" id="CHEBI:17319"/>
        <dbReference type="ChEBI" id="CHEBI:29917"/>
        <dbReference type="ChEBI" id="CHEBI:33737"/>
        <dbReference type="ChEBI" id="CHEBI:33738"/>
        <dbReference type="ChEBI" id="CHEBI:57586"/>
        <dbReference type="ChEBI" id="CHEBI:57844"/>
        <dbReference type="ChEBI" id="CHEBI:59789"/>
        <dbReference type="ChEBI" id="CHEBI:64428"/>
        <dbReference type="ChEBI" id="CHEBI:149473"/>
        <dbReference type="EC" id="2.8.1.6"/>
    </reaction>
</comment>
<evidence type="ECO:0000256" key="12">
    <source>
        <dbReference type="ARBA" id="ARBA00051157"/>
    </source>
</evidence>
<dbReference type="Proteomes" id="UP000503096">
    <property type="component" value="Chromosome"/>
</dbReference>
<evidence type="ECO:0000259" key="15">
    <source>
        <dbReference type="PROSITE" id="PS51918"/>
    </source>
</evidence>
<evidence type="ECO:0000313" key="16">
    <source>
        <dbReference type="EMBL" id="QJR13878.1"/>
    </source>
</evidence>